<dbReference type="Proteomes" id="UP000317344">
    <property type="component" value="Chromosome"/>
</dbReference>
<evidence type="ECO:0000313" key="2">
    <source>
        <dbReference type="Proteomes" id="UP000317344"/>
    </source>
</evidence>
<dbReference type="InterPro" id="IPR053158">
    <property type="entry name" value="CapK_Type1_Caps_Biosynth"/>
</dbReference>
<organism evidence="1 2">
    <name type="scientific">Tomitella fengzijianii</name>
    <dbReference type="NCBI Taxonomy" id="2597660"/>
    <lineage>
        <taxon>Bacteria</taxon>
        <taxon>Bacillati</taxon>
        <taxon>Actinomycetota</taxon>
        <taxon>Actinomycetes</taxon>
        <taxon>Mycobacteriales</taxon>
        <taxon>Tomitella</taxon>
    </lineage>
</organism>
<gene>
    <name evidence="1" type="ORF">FO059_04055</name>
</gene>
<evidence type="ECO:0000313" key="1">
    <source>
        <dbReference type="EMBL" id="QDQ99012.1"/>
    </source>
</evidence>
<dbReference type="OrthoDB" id="580775at2"/>
<proteinExistence type="predicted"/>
<dbReference type="GO" id="GO:0016874">
    <property type="term" value="F:ligase activity"/>
    <property type="evidence" value="ECO:0007669"/>
    <property type="project" value="UniProtKB-KW"/>
</dbReference>
<sequence>MPPSQRLLNTQYRIRRAHPMTPVAERMLRRTASATPGELAEFQERHLKSLIRVAAARSRFYRHWFADTGVDPCTVRGLDDLARLPFLDRSHLVADADRFRTRPASTMWSAHSSGTSGRVVTVYRTQWSAVVEHAMLERQRRWFAVPNRARSVVVRGHAFGTDSVTRLVPGANQLLVSSFHLDDRHAEQICDAIEHFSPDVVEGWPSSLALLAQLMRDRGRTVQVRMVVTSSEVTTAAQRALISESFAAPIADQYGQTERAAMAGVCEAGGYHVFSDYAIVELHAIPGLPDRFEIVGTPLHNRGFPIFRYRTGDEVGPAPSSGCPCGRAFPLLGMIDGRREDAFTASDGRTLPVPSIVLDNLRDLREVQIVQRGPGRFEIRLVPDTLYDADVVRTQARRNIDRYFGAGQQVRFVVMNRIPRTSAGKLRSAIVEPEPATVARVSGG</sequence>
<dbReference type="KEGG" id="toy:FO059_04055"/>
<reference evidence="1 2" key="2">
    <citation type="submission" date="2019-07" db="EMBL/GenBank/DDBJ databases">
        <authorList>
            <person name="Huang Y."/>
        </authorList>
    </citation>
    <scope>NUCLEOTIDE SEQUENCE [LARGE SCALE GENOMIC DNA]</scope>
    <source>
        <strain evidence="1 2">HY188</strain>
    </source>
</reference>
<dbReference type="PANTHER" id="PTHR36932">
    <property type="entry name" value="CAPSULAR POLYSACCHARIDE BIOSYNTHESIS PROTEIN"/>
    <property type="match status" value="1"/>
</dbReference>
<accession>A0A516X7H0</accession>
<dbReference type="EMBL" id="CP041765">
    <property type="protein sequence ID" value="QDQ99012.1"/>
    <property type="molecule type" value="Genomic_DNA"/>
</dbReference>
<dbReference type="PANTHER" id="PTHR36932:SF1">
    <property type="entry name" value="CAPSULAR POLYSACCHARIDE BIOSYNTHESIS PROTEIN"/>
    <property type="match status" value="1"/>
</dbReference>
<keyword evidence="2" id="KW-1185">Reference proteome</keyword>
<dbReference type="AlphaFoldDB" id="A0A516X7H0"/>
<dbReference type="Gene3D" id="3.40.50.12780">
    <property type="entry name" value="N-terminal domain of ligase-like"/>
    <property type="match status" value="1"/>
</dbReference>
<dbReference type="InterPro" id="IPR042099">
    <property type="entry name" value="ANL_N_sf"/>
</dbReference>
<reference evidence="1 2" key="1">
    <citation type="submission" date="2019-07" db="EMBL/GenBank/DDBJ databases">
        <title>Tomitella cavernea sp. nov., an actinomycete isolated from soil.</title>
        <authorList>
            <person name="Cheng J."/>
        </authorList>
    </citation>
    <scope>NUCLEOTIDE SEQUENCE [LARGE SCALE GENOMIC DNA]</scope>
    <source>
        <strain evidence="1 2">HY188</strain>
    </source>
</reference>
<keyword evidence="1" id="KW-0436">Ligase</keyword>
<protein>
    <submittedName>
        <fullName evidence="1">Phenylacetate--CoA ligase family protein</fullName>
    </submittedName>
</protein>
<dbReference type="SUPFAM" id="SSF56801">
    <property type="entry name" value="Acetyl-CoA synthetase-like"/>
    <property type="match status" value="1"/>
</dbReference>
<name>A0A516X7H0_9ACTN</name>